<dbReference type="InterPro" id="IPR012941">
    <property type="entry name" value="Phe_hydrox_C_dim_dom"/>
</dbReference>
<evidence type="ECO:0000313" key="8">
    <source>
        <dbReference type="Proteomes" id="UP000664203"/>
    </source>
</evidence>
<dbReference type="InterPro" id="IPR038220">
    <property type="entry name" value="PHOX_C_sf"/>
</dbReference>
<feature type="domain" description="FAD-binding" evidence="5">
    <location>
        <begin position="8"/>
        <end position="405"/>
    </location>
</feature>
<dbReference type="CDD" id="cd02979">
    <property type="entry name" value="PHOX_C"/>
    <property type="match status" value="1"/>
</dbReference>
<dbReference type="EMBL" id="CAJPDR010000063">
    <property type="protein sequence ID" value="CAF9913647.1"/>
    <property type="molecule type" value="Genomic_DNA"/>
</dbReference>
<evidence type="ECO:0000259" key="5">
    <source>
        <dbReference type="Pfam" id="PF01494"/>
    </source>
</evidence>
<dbReference type="Pfam" id="PF01494">
    <property type="entry name" value="FAD_binding_3"/>
    <property type="match status" value="1"/>
</dbReference>
<keyword evidence="3" id="KW-0274">FAD</keyword>
<dbReference type="InterPro" id="IPR036249">
    <property type="entry name" value="Thioredoxin-like_sf"/>
</dbReference>
<evidence type="ECO:0000259" key="6">
    <source>
        <dbReference type="Pfam" id="PF07976"/>
    </source>
</evidence>
<dbReference type="OrthoDB" id="1716816at2759"/>
<keyword evidence="8" id="KW-1185">Reference proteome</keyword>
<gene>
    <name evidence="7" type="ORF">ALECFALPRED_008931</name>
</gene>
<proteinExistence type="inferred from homology"/>
<comment type="similarity">
    <text evidence="1">Belongs to the PheA/TfdB FAD monooxygenase family.</text>
</comment>
<evidence type="ECO:0000256" key="1">
    <source>
        <dbReference type="ARBA" id="ARBA00007801"/>
    </source>
</evidence>
<dbReference type="Gene3D" id="3.50.50.60">
    <property type="entry name" value="FAD/NAD(P)-binding domain"/>
    <property type="match status" value="1"/>
</dbReference>
<sequence>MSQPNVSEVDVLIIGAGPAGLMAALWMSRCGIKTRVIDRREAHVRVGQADGIQSRSLELFDSFDIVDKIWKESCHMVEMSMWNPGDDGVLRRASRMSNTIPGISRFSQGVLLAQHRIEGVFLESLAEYSNVEVQRSIEPISITCNPSGAENQSAYPVKVIIAQIVTERSPYPIVNPASNGAAGFDGQRKNRKLNGIQEKPAPEETIAAKYVISCDGAHSWTRSQLGFQMEGEQSEYIWGVLDVIPITNFPDIRTRCAIHTASAGSIMLIPREDRLVRIYCQLSEVKPGSDGRFDRSSIKPDMILKAAQKIMSPYELEYKHCDWWTTYQIGQRVGTRFSAHDRIFLAGDAIHTHSPKAGQGMNVSMQDSYNLGWKLALVIKGIAKPSILETYESERRTVAKELIEFDQRFSRLWSKPPAKDSADEGGVLMKDFQHAFQKQRLFSSGFAVDYGPSILTAKDGIVHRRETTNGAGCGPKTQDSEFQMKSQQHLATNLPLGQRFPSFRVINHCDARSWHFGKLLKADGLFHIVLFAGDVSKTEQMQRIYGFTDALTNMATPLVQYSINNSGSQKTRCHVADVLTIHSAPRQQVEYLDFPELLRPFDEELGWDYDRIFVDEESYYEGHGNAYEGYGIDKVRGCVVIVRPDQHVAWIGGLEDVDSLETYFANFLAASSKR</sequence>
<evidence type="ECO:0000256" key="3">
    <source>
        <dbReference type="ARBA" id="ARBA00022827"/>
    </source>
</evidence>
<dbReference type="InterPro" id="IPR002938">
    <property type="entry name" value="FAD-bd"/>
</dbReference>
<dbReference type="Gene3D" id="3.40.30.20">
    <property type="match status" value="1"/>
</dbReference>
<dbReference type="PRINTS" id="PR00420">
    <property type="entry name" value="RNGMNOXGNASE"/>
</dbReference>
<dbReference type="GO" id="GO:0071949">
    <property type="term" value="F:FAD binding"/>
    <property type="evidence" value="ECO:0007669"/>
    <property type="project" value="InterPro"/>
</dbReference>
<comment type="caution">
    <text evidence="7">The sequence shown here is derived from an EMBL/GenBank/DDBJ whole genome shotgun (WGS) entry which is preliminary data.</text>
</comment>
<dbReference type="SUPFAM" id="SSF54373">
    <property type="entry name" value="FAD-linked reductases, C-terminal domain"/>
    <property type="match status" value="1"/>
</dbReference>
<dbReference type="SUPFAM" id="SSF52833">
    <property type="entry name" value="Thioredoxin-like"/>
    <property type="match status" value="1"/>
</dbReference>
<keyword evidence="4" id="KW-0560">Oxidoreductase</keyword>
<dbReference type="GO" id="GO:0016709">
    <property type="term" value="F:oxidoreductase activity, acting on paired donors, with incorporation or reduction of molecular oxygen, NAD(P)H as one donor, and incorporation of one atom of oxygen"/>
    <property type="evidence" value="ECO:0007669"/>
    <property type="project" value="UniProtKB-ARBA"/>
</dbReference>
<dbReference type="Proteomes" id="UP000664203">
    <property type="component" value="Unassembled WGS sequence"/>
</dbReference>
<dbReference type="AlphaFoldDB" id="A0A8H3EWE5"/>
<dbReference type="InterPro" id="IPR036188">
    <property type="entry name" value="FAD/NAD-bd_sf"/>
</dbReference>
<keyword evidence="2" id="KW-0285">Flavoprotein</keyword>
<evidence type="ECO:0000256" key="2">
    <source>
        <dbReference type="ARBA" id="ARBA00022630"/>
    </source>
</evidence>
<evidence type="ECO:0000256" key="4">
    <source>
        <dbReference type="ARBA" id="ARBA00023002"/>
    </source>
</evidence>
<dbReference type="PANTHER" id="PTHR43004">
    <property type="entry name" value="TRK SYSTEM POTASSIUM UPTAKE PROTEIN"/>
    <property type="match status" value="1"/>
</dbReference>
<dbReference type="Gene3D" id="3.30.9.10">
    <property type="entry name" value="D-Amino Acid Oxidase, subunit A, domain 2"/>
    <property type="match status" value="1"/>
</dbReference>
<dbReference type="InterPro" id="IPR050641">
    <property type="entry name" value="RIFMO-like"/>
</dbReference>
<name>A0A8H3EWE5_9LECA</name>
<accession>A0A8H3EWE5</accession>
<dbReference type="Pfam" id="PF07976">
    <property type="entry name" value="Phe_hydrox_dim"/>
    <property type="match status" value="1"/>
</dbReference>
<organism evidence="7 8">
    <name type="scientific">Alectoria fallacina</name>
    <dbReference type="NCBI Taxonomy" id="1903189"/>
    <lineage>
        <taxon>Eukaryota</taxon>
        <taxon>Fungi</taxon>
        <taxon>Dikarya</taxon>
        <taxon>Ascomycota</taxon>
        <taxon>Pezizomycotina</taxon>
        <taxon>Lecanoromycetes</taxon>
        <taxon>OSLEUM clade</taxon>
        <taxon>Lecanoromycetidae</taxon>
        <taxon>Lecanorales</taxon>
        <taxon>Lecanorineae</taxon>
        <taxon>Parmeliaceae</taxon>
        <taxon>Alectoria</taxon>
    </lineage>
</organism>
<feature type="domain" description="Phenol hydroxylase-like C-terminal dimerisation" evidence="6">
    <location>
        <begin position="448"/>
        <end position="670"/>
    </location>
</feature>
<dbReference type="SUPFAM" id="SSF51905">
    <property type="entry name" value="FAD/NAD(P)-binding domain"/>
    <property type="match status" value="1"/>
</dbReference>
<evidence type="ECO:0008006" key="9">
    <source>
        <dbReference type="Google" id="ProtNLM"/>
    </source>
</evidence>
<protein>
    <recommendedName>
        <fullName evidence="9">Phenol 2-monooxygenase</fullName>
    </recommendedName>
</protein>
<evidence type="ECO:0000313" key="7">
    <source>
        <dbReference type="EMBL" id="CAF9913647.1"/>
    </source>
</evidence>
<dbReference type="PANTHER" id="PTHR43004:SF20">
    <property type="entry name" value="2-MONOOXYGENASE, PUTATIVE (AFU_ORTHOLOGUE AFUA_1G13660)-RELATED"/>
    <property type="match status" value="1"/>
</dbReference>
<reference evidence="7" key="1">
    <citation type="submission" date="2021-03" db="EMBL/GenBank/DDBJ databases">
        <authorList>
            <person name="Tagirdzhanova G."/>
        </authorList>
    </citation>
    <scope>NUCLEOTIDE SEQUENCE</scope>
</reference>